<name>A0A1Y0B038_9LAMI</name>
<organism evidence="1">
    <name type="scientific">Utricularia reniformis</name>
    <dbReference type="NCBI Taxonomy" id="192314"/>
    <lineage>
        <taxon>Eukaryota</taxon>
        <taxon>Viridiplantae</taxon>
        <taxon>Streptophyta</taxon>
        <taxon>Embryophyta</taxon>
        <taxon>Tracheophyta</taxon>
        <taxon>Spermatophyta</taxon>
        <taxon>Magnoliopsida</taxon>
        <taxon>eudicotyledons</taxon>
        <taxon>Gunneridae</taxon>
        <taxon>Pentapetalae</taxon>
        <taxon>asterids</taxon>
        <taxon>lamiids</taxon>
        <taxon>Lamiales</taxon>
        <taxon>Lentibulariaceae</taxon>
        <taxon>Utricularia</taxon>
    </lineage>
</organism>
<gene>
    <name evidence="1" type="ORF">AEK19_MT0473</name>
</gene>
<dbReference type="AlphaFoldDB" id="A0A1Y0B038"/>
<dbReference type="EMBL" id="KY774314">
    <property type="protein sequence ID" value="ART30731.1"/>
    <property type="molecule type" value="Genomic_DNA"/>
</dbReference>
<keyword evidence="1" id="KW-0496">Mitochondrion</keyword>
<protein>
    <submittedName>
        <fullName evidence="1">Uncharacterized protein</fullName>
    </submittedName>
</protein>
<reference evidence="1" key="1">
    <citation type="submission" date="2017-03" db="EMBL/GenBank/DDBJ databases">
        <title>The mitochondrial genome of the carnivorous plant Utricularia reniformis (Lentibulariaceae): structure, comparative analysis and evolutionary landmarks.</title>
        <authorList>
            <person name="Silva S.R."/>
            <person name="Alvarenga D.O."/>
            <person name="Michael T.P."/>
            <person name="Miranda V.F.O."/>
            <person name="Varani A.M."/>
        </authorList>
    </citation>
    <scope>NUCLEOTIDE SEQUENCE</scope>
</reference>
<proteinExistence type="predicted"/>
<accession>A0A1Y0B038</accession>
<geneLocation type="mitochondrion" evidence="1"/>
<sequence>MIHGLLSPPLWSAYYTNRGSDLWSEPISLPEPYQLRWRRSDSSFPLSLSSCSASCNHAICLGKFPIDIAQGGFNNIQYPRAAGLSLVILTQCYPWMNARGARPSL</sequence>
<evidence type="ECO:0000313" key="1">
    <source>
        <dbReference type="EMBL" id="ART30731.1"/>
    </source>
</evidence>